<dbReference type="EMBL" id="BRXW01000255">
    <property type="protein sequence ID" value="GMI16558.1"/>
    <property type="molecule type" value="Genomic_DNA"/>
</dbReference>
<dbReference type="Pfam" id="PF01709">
    <property type="entry name" value="Transcrip_reg"/>
    <property type="match status" value="1"/>
</dbReference>
<dbReference type="SUPFAM" id="SSF75625">
    <property type="entry name" value="YebC-like"/>
    <property type="match status" value="1"/>
</dbReference>
<organism evidence="5 6">
    <name type="scientific">Triparma laevis f. longispina</name>
    <dbReference type="NCBI Taxonomy" id="1714387"/>
    <lineage>
        <taxon>Eukaryota</taxon>
        <taxon>Sar</taxon>
        <taxon>Stramenopiles</taxon>
        <taxon>Ochrophyta</taxon>
        <taxon>Bolidophyceae</taxon>
        <taxon>Parmales</taxon>
        <taxon>Triparmaceae</taxon>
        <taxon>Triparma</taxon>
    </lineage>
</organism>
<dbReference type="InterPro" id="IPR002876">
    <property type="entry name" value="Transcrip_reg_TACO1-like"/>
</dbReference>
<dbReference type="InterPro" id="IPR017856">
    <property type="entry name" value="Integrase-like_N"/>
</dbReference>
<dbReference type="GO" id="GO:0005737">
    <property type="term" value="C:cytoplasm"/>
    <property type="evidence" value="ECO:0007669"/>
    <property type="project" value="UniProtKB-ARBA"/>
</dbReference>
<proteinExistence type="inferred from homology"/>
<evidence type="ECO:0000256" key="2">
    <source>
        <dbReference type="SAM" id="SignalP"/>
    </source>
</evidence>
<dbReference type="HAMAP" id="MF_00693">
    <property type="entry name" value="Transcrip_reg_TACO1"/>
    <property type="match status" value="1"/>
</dbReference>
<comment type="caution">
    <text evidence="5">The sequence shown here is derived from an EMBL/GenBank/DDBJ whole genome shotgun (WGS) entry which is preliminary data.</text>
</comment>
<evidence type="ECO:0000313" key="5">
    <source>
        <dbReference type="EMBL" id="GMI16558.1"/>
    </source>
</evidence>
<evidence type="ECO:0000313" key="6">
    <source>
        <dbReference type="Proteomes" id="UP001165122"/>
    </source>
</evidence>
<dbReference type="Pfam" id="PF20772">
    <property type="entry name" value="TACO1_YebC_N"/>
    <property type="match status" value="1"/>
</dbReference>
<dbReference type="InterPro" id="IPR029072">
    <property type="entry name" value="YebC-like"/>
</dbReference>
<feature type="domain" description="TACO1/YebC-like N-terminal" evidence="4">
    <location>
        <begin position="39"/>
        <end position="108"/>
    </location>
</feature>
<feature type="domain" description="TACO1/YebC-like second and third" evidence="3">
    <location>
        <begin position="115"/>
        <end position="282"/>
    </location>
</feature>
<evidence type="ECO:0008006" key="7">
    <source>
        <dbReference type="Google" id="ProtNLM"/>
    </source>
</evidence>
<dbReference type="InterPro" id="IPR026564">
    <property type="entry name" value="Transcrip_reg_TACO1-like_dom3"/>
</dbReference>
<sequence length="284" mass="30538">MKLALLLLLLPLLAPFSASYLLPSAVSTRRSTSLFGRAAAVRAATKGKTDAAKTKIYGQFGKKIIMAVKDGGSASPDANKALRDVISMAKKNNVPVDNINRAIKRASEAASSDGYSSSLFEVYASGGCTLIINVLTDNPNRAAAEVKNAVNKASKNTAKMAESGSVTYLYERKGKVVVETNTLEEEGLMDIAIESGVDDYEFIPEGDVDAEGEPVDVVYVEQGDLGLLRDALKEAGKEPKDVKLCYKPMAPVECTEEEFESNMNVIEALEELEDVDCVEHNMSN</sequence>
<reference evidence="6" key="1">
    <citation type="journal article" date="2023" name="Commun. Biol.">
        <title>Genome analysis of Parmales, the sister group of diatoms, reveals the evolutionary specialization of diatoms from phago-mixotrophs to photoautotrophs.</title>
        <authorList>
            <person name="Ban H."/>
            <person name="Sato S."/>
            <person name="Yoshikawa S."/>
            <person name="Yamada K."/>
            <person name="Nakamura Y."/>
            <person name="Ichinomiya M."/>
            <person name="Sato N."/>
            <person name="Blanc-Mathieu R."/>
            <person name="Endo H."/>
            <person name="Kuwata A."/>
            <person name="Ogata H."/>
        </authorList>
    </citation>
    <scope>NUCLEOTIDE SEQUENCE [LARGE SCALE GENOMIC DNA]</scope>
    <source>
        <strain evidence="6">NIES 3700</strain>
    </source>
</reference>
<dbReference type="Gene3D" id="1.10.10.200">
    <property type="match status" value="1"/>
</dbReference>
<dbReference type="Gene3D" id="3.30.70.980">
    <property type="match status" value="2"/>
</dbReference>
<dbReference type="PANTHER" id="PTHR12532">
    <property type="entry name" value="TRANSLATIONAL ACTIVATOR OF CYTOCHROME C OXIDASE 1"/>
    <property type="match status" value="1"/>
</dbReference>
<evidence type="ECO:0000259" key="3">
    <source>
        <dbReference type="Pfam" id="PF01709"/>
    </source>
</evidence>
<dbReference type="PANTHER" id="PTHR12532:SF0">
    <property type="entry name" value="TRANSLATIONAL ACTIVATOR OF CYTOCHROME C OXIDASE 1"/>
    <property type="match status" value="1"/>
</dbReference>
<accession>A0A9W7FQS9</accession>
<dbReference type="OrthoDB" id="2017544at2759"/>
<comment type="similarity">
    <text evidence="1">Belongs to the TACO1 family.</text>
</comment>
<dbReference type="InterPro" id="IPR049083">
    <property type="entry name" value="TACO1_YebC_N"/>
</dbReference>
<keyword evidence="6" id="KW-1185">Reference proteome</keyword>
<dbReference type="AlphaFoldDB" id="A0A9W7FQS9"/>
<name>A0A9W7FQS9_9STRA</name>
<protein>
    <recommendedName>
        <fullName evidence="7">Transcriptional regulatory protein</fullName>
    </recommendedName>
</protein>
<feature type="chain" id="PRO_5040855426" description="Transcriptional regulatory protein" evidence="2">
    <location>
        <begin position="20"/>
        <end position="284"/>
    </location>
</feature>
<evidence type="ECO:0000256" key="1">
    <source>
        <dbReference type="ARBA" id="ARBA00008724"/>
    </source>
</evidence>
<dbReference type="InterPro" id="IPR048300">
    <property type="entry name" value="TACO1_YebC-like_2nd/3rd_dom"/>
</dbReference>
<feature type="signal peptide" evidence="2">
    <location>
        <begin position="1"/>
        <end position="19"/>
    </location>
</feature>
<dbReference type="Proteomes" id="UP001165122">
    <property type="component" value="Unassembled WGS sequence"/>
</dbReference>
<evidence type="ECO:0000259" key="4">
    <source>
        <dbReference type="Pfam" id="PF20772"/>
    </source>
</evidence>
<gene>
    <name evidence="5" type="ORF">TrLO_g717</name>
</gene>
<keyword evidence="2" id="KW-0732">Signal</keyword>